<keyword evidence="2" id="KW-1185">Reference proteome</keyword>
<evidence type="ECO:0000313" key="1">
    <source>
        <dbReference type="EMBL" id="GHG10186.1"/>
    </source>
</evidence>
<sequence>MGMDTVHELRTFCAALPHSQETFPFGPQHLVWKVSGKMYALTDITADELRLSLKVRPEDSEQLRAQYRGITPGHHLNKKHWITLDLQSDVPPELSAQLLRGSHALVAAGLTRAVRAELGL</sequence>
<name>A0ABQ3KEN4_9DEIO</name>
<comment type="caution">
    <text evidence="1">The sequence shown here is derived from an EMBL/GenBank/DDBJ whole genome shotgun (WGS) entry which is preliminary data.</text>
</comment>
<dbReference type="EMBL" id="BNAL01000040">
    <property type="protein sequence ID" value="GHG10186.1"/>
    <property type="molecule type" value="Genomic_DNA"/>
</dbReference>
<dbReference type="Proteomes" id="UP000632154">
    <property type="component" value="Unassembled WGS sequence"/>
</dbReference>
<organism evidence="1 2">
    <name type="scientific">Deinococcus piscis</name>
    <dbReference type="NCBI Taxonomy" id="394230"/>
    <lineage>
        <taxon>Bacteria</taxon>
        <taxon>Thermotogati</taxon>
        <taxon>Deinococcota</taxon>
        <taxon>Deinococci</taxon>
        <taxon>Deinococcales</taxon>
        <taxon>Deinococcaceae</taxon>
        <taxon>Deinococcus</taxon>
    </lineage>
</organism>
<dbReference type="Gene3D" id="3.90.1150.30">
    <property type="match status" value="1"/>
</dbReference>
<proteinExistence type="predicted"/>
<dbReference type="InterPro" id="IPR007351">
    <property type="entry name" value="YjbR"/>
</dbReference>
<dbReference type="InterPro" id="IPR058532">
    <property type="entry name" value="YjbR/MT2646/Rv2570-like"/>
</dbReference>
<dbReference type="Pfam" id="PF04237">
    <property type="entry name" value="YjbR"/>
    <property type="match status" value="1"/>
</dbReference>
<protein>
    <submittedName>
        <fullName evidence="1">MmcQ-like protein</fullName>
    </submittedName>
</protein>
<dbReference type="PANTHER" id="PTHR35145">
    <property type="entry name" value="CYTOPLASMIC PROTEIN-RELATED"/>
    <property type="match status" value="1"/>
</dbReference>
<dbReference type="SUPFAM" id="SSF142906">
    <property type="entry name" value="YjbR-like"/>
    <property type="match status" value="1"/>
</dbReference>
<dbReference type="InterPro" id="IPR038056">
    <property type="entry name" value="YjbR-like_sf"/>
</dbReference>
<dbReference type="PANTHER" id="PTHR35145:SF1">
    <property type="entry name" value="CYTOPLASMIC PROTEIN"/>
    <property type="match status" value="1"/>
</dbReference>
<gene>
    <name evidence="1" type="ORF">GCM10017783_23300</name>
</gene>
<reference evidence="2" key="1">
    <citation type="journal article" date="2019" name="Int. J. Syst. Evol. Microbiol.">
        <title>The Global Catalogue of Microorganisms (GCM) 10K type strain sequencing project: providing services to taxonomists for standard genome sequencing and annotation.</title>
        <authorList>
            <consortium name="The Broad Institute Genomics Platform"/>
            <consortium name="The Broad Institute Genome Sequencing Center for Infectious Disease"/>
            <person name="Wu L."/>
            <person name="Ma J."/>
        </authorList>
    </citation>
    <scope>NUCLEOTIDE SEQUENCE [LARGE SCALE GENOMIC DNA]</scope>
    <source>
        <strain evidence="2">CGMCC 1.18439</strain>
    </source>
</reference>
<accession>A0ABQ3KEN4</accession>
<evidence type="ECO:0000313" key="2">
    <source>
        <dbReference type="Proteomes" id="UP000632154"/>
    </source>
</evidence>